<evidence type="ECO:0000313" key="2">
    <source>
        <dbReference type="Proteomes" id="UP000828390"/>
    </source>
</evidence>
<name>A0A9D4F4S9_DREPO</name>
<comment type="caution">
    <text evidence="1">The sequence shown here is derived from an EMBL/GenBank/DDBJ whole genome shotgun (WGS) entry which is preliminary data.</text>
</comment>
<accession>A0A9D4F4S9</accession>
<organism evidence="1 2">
    <name type="scientific">Dreissena polymorpha</name>
    <name type="common">Zebra mussel</name>
    <name type="synonym">Mytilus polymorpha</name>
    <dbReference type="NCBI Taxonomy" id="45954"/>
    <lineage>
        <taxon>Eukaryota</taxon>
        <taxon>Metazoa</taxon>
        <taxon>Spiralia</taxon>
        <taxon>Lophotrochozoa</taxon>
        <taxon>Mollusca</taxon>
        <taxon>Bivalvia</taxon>
        <taxon>Autobranchia</taxon>
        <taxon>Heteroconchia</taxon>
        <taxon>Euheterodonta</taxon>
        <taxon>Imparidentia</taxon>
        <taxon>Neoheterodontei</taxon>
        <taxon>Myida</taxon>
        <taxon>Dreissenoidea</taxon>
        <taxon>Dreissenidae</taxon>
        <taxon>Dreissena</taxon>
    </lineage>
</organism>
<keyword evidence="2" id="KW-1185">Reference proteome</keyword>
<protein>
    <submittedName>
        <fullName evidence="1">Uncharacterized protein</fullName>
    </submittedName>
</protein>
<dbReference type="Proteomes" id="UP000828390">
    <property type="component" value="Unassembled WGS sequence"/>
</dbReference>
<sequence length="64" mass="7292">MFMYEKSLKISLVLWAHVHSSKLRCSSAVDTVDCPLQFIQDDFFLLRMAGLDNDPQLGCYPGCH</sequence>
<gene>
    <name evidence="1" type="ORF">DPMN_167585</name>
</gene>
<reference evidence="1" key="2">
    <citation type="submission" date="2020-11" db="EMBL/GenBank/DDBJ databases">
        <authorList>
            <person name="McCartney M.A."/>
            <person name="Auch B."/>
            <person name="Kono T."/>
            <person name="Mallez S."/>
            <person name="Becker A."/>
            <person name="Gohl D.M."/>
            <person name="Silverstein K.A.T."/>
            <person name="Koren S."/>
            <person name="Bechman K.B."/>
            <person name="Herman A."/>
            <person name="Abrahante J.E."/>
            <person name="Garbe J."/>
        </authorList>
    </citation>
    <scope>NUCLEOTIDE SEQUENCE</scope>
    <source>
        <strain evidence="1">Duluth1</strain>
        <tissue evidence="1">Whole animal</tissue>
    </source>
</reference>
<proteinExistence type="predicted"/>
<dbReference type="EMBL" id="JAIWYP010000008">
    <property type="protein sequence ID" value="KAH3789407.1"/>
    <property type="molecule type" value="Genomic_DNA"/>
</dbReference>
<dbReference type="AlphaFoldDB" id="A0A9D4F4S9"/>
<reference evidence="1" key="1">
    <citation type="journal article" date="2019" name="bioRxiv">
        <title>The Genome of the Zebra Mussel, Dreissena polymorpha: A Resource for Invasive Species Research.</title>
        <authorList>
            <person name="McCartney M.A."/>
            <person name="Auch B."/>
            <person name="Kono T."/>
            <person name="Mallez S."/>
            <person name="Zhang Y."/>
            <person name="Obille A."/>
            <person name="Becker A."/>
            <person name="Abrahante J.E."/>
            <person name="Garbe J."/>
            <person name="Badalamenti J.P."/>
            <person name="Herman A."/>
            <person name="Mangelson H."/>
            <person name="Liachko I."/>
            <person name="Sullivan S."/>
            <person name="Sone E.D."/>
            <person name="Koren S."/>
            <person name="Silverstein K.A.T."/>
            <person name="Beckman K.B."/>
            <person name="Gohl D.M."/>
        </authorList>
    </citation>
    <scope>NUCLEOTIDE SEQUENCE</scope>
    <source>
        <strain evidence="1">Duluth1</strain>
        <tissue evidence="1">Whole animal</tissue>
    </source>
</reference>
<evidence type="ECO:0000313" key="1">
    <source>
        <dbReference type="EMBL" id="KAH3789407.1"/>
    </source>
</evidence>